<dbReference type="Proteomes" id="UP000095751">
    <property type="component" value="Unassembled WGS sequence"/>
</dbReference>
<name>A0A1E7FBE5_9STRA</name>
<accession>A0A1E7FBE5</accession>
<dbReference type="AlphaFoldDB" id="A0A1E7FBE5"/>
<dbReference type="OrthoDB" id="38376at2759"/>
<protein>
    <submittedName>
        <fullName evidence="2">Uncharacterized protein</fullName>
    </submittedName>
</protein>
<dbReference type="InParanoid" id="A0A1E7FBE5"/>
<dbReference type="KEGG" id="fcy:FRACYDRAFT_218315"/>
<gene>
    <name evidence="2" type="ORF">FRACYDRAFT_218315</name>
</gene>
<proteinExistence type="predicted"/>
<keyword evidence="3" id="KW-1185">Reference proteome</keyword>
<evidence type="ECO:0000313" key="3">
    <source>
        <dbReference type="Proteomes" id="UP000095751"/>
    </source>
</evidence>
<feature type="non-terminal residue" evidence="2">
    <location>
        <position position="214"/>
    </location>
</feature>
<dbReference type="EMBL" id="KV784359">
    <property type="protein sequence ID" value="OEU15492.1"/>
    <property type="molecule type" value="Genomic_DNA"/>
</dbReference>
<reference evidence="2 3" key="1">
    <citation type="submission" date="2016-09" db="EMBL/GenBank/DDBJ databases">
        <title>Extensive genetic diversity and differential bi-allelic expression allows diatom success in the polar Southern Ocean.</title>
        <authorList>
            <consortium name="DOE Joint Genome Institute"/>
            <person name="Mock T."/>
            <person name="Otillar R.P."/>
            <person name="Strauss J."/>
            <person name="Dupont C."/>
            <person name="Frickenhaus S."/>
            <person name="Maumus F."/>
            <person name="Mcmullan M."/>
            <person name="Sanges R."/>
            <person name="Schmutz J."/>
            <person name="Toseland A."/>
            <person name="Valas R."/>
            <person name="Veluchamy A."/>
            <person name="Ward B.J."/>
            <person name="Allen A."/>
            <person name="Barry K."/>
            <person name="Falciatore A."/>
            <person name="Ferrante M."/>
            <person name="Fortunato A.E."/>
            <person name="Gloeckner G."/>
            <person name="Gruber A."/>
            <person name="Hipkin R."/>
            <person name="Janech M."/>
            <person name="Kroth P."/>
            <person name="Leese F."/>
            <person name="Lindquist E."/>
            <person name="Lyon B.R."/>
            <person name="Martin J."/>
            <person name="Mayer C."/>
            <person name="Parker M."/>
            <person name="Quesneville H."/>
            <person name="Raymond J."/>
            <person name="Uhlig C."/>
            <person name="Valentin K.U."/>
            <person name="Worden A.Z."/>
            <person name="Armbrust E.V."/>
            <person name="Bowler C."/>
            <person name="Green B."/>
            <person name="Moulton V."/>
            <person name="Van Oosterhout C."/>
            <person name="Grigoriev I."/>
        </authorList>
    </citation>
    <scope>NUCLEOTIDE SEQUENCE [LARGE SCALE GENOMIC DNA]</scope>
    <source>
        <strain evidence="2 3">CCMP1102</strain>
    </source>
</reference>
<feature type="region of interest" description="Disordered" evidence="1">
    <location>
        <begin position="79"/>
        <end position="104"/>
    </location>
</feature>
<evidence type="ECO:0000313" key="2">
    <source>
        <dbReference type="EMBL" id="OEU15492.1"/>
    </source>
</evidence>
<organism evidence="2 3">
    <name type="scientific">Fragilariopsis cylindrus CCMP1102</name>
    <dbReference type="NCBI Taxonomy" id="635003"/>
    <lineage>
        <taxon>Eukaryota</taxon>
        <taxon>Sar</taxon>
        <taxon>Stramenopiles</taxon>
        <taxon>Ochrophyta</taxon>
        <taxon>Bacillariophyta</taxon>
        <taxon>Bacillariophyceae</taxon>
        <taxon>Bacillariophycidae</taxon>
        <taxon>Bacillariales</taxon>
        <taxon>Bacillariaceae</taxon>
        <taxon>Fragilariopsis</taxon>
    </lineage>
</organism>
<evidence type="ECO:0000256" key="1">
    <source>
        <dbReference type="SAM" id="MobiDB-lite"/>
    </source>
</evidence>
<sequence>MAVAMTMTMARTPTSSSAATVPSSGVARASSASTTVDIIEGFSSNFVTEEVILDESALDMNSTDEDDFDPFNIGVAASTKKKDDNTNKKKQIFTTREKKKMTTSTRTLIASNKGQSVNKKTDSLSGGTDTTSVADNNWMTQLSGSDKKPISVSLSALPPRLVVKFKIHEEVSSLAHLSDDNEGISNVTVEGTVLAQVVSSDALKNIPFYLIPST</sequence>